<dbReference type="PROSITE" id="PS51352">
    <property type="entry name" value="THIOREDOXIN_2"/>
    <property type="match status" value="1"/>
</dbReference>
<dbReference type="InterPro" id="IPR036249">
    <property type="entry name" value="Thioredoxin-like_sf"/>
</dbReference>
<comment type="caution">
    <text evidence="2">The sequence shown here is derived from an EMBL/GenBank/DDBJ whole genome shotgun (WGS) entry which is preliminary data.</text>
</comment>
<dbReference type="EMBL" id="JANHOH010000011">
    <property type="protein sequence ID" value="MCQ6961138.1"/>
    <property type="molecule type" value="Genomic_DNA"/>
</dbReference>
<evidence type="ECO:0000313" key="3">
    <source>
        <dbReference type="Proteomes" id="UP001204376"/>
    </source>
</evidence>
<dbReference type="PANTHER" id="PTHR32234">
    <property type="entry name" value="THIOL:DISULFIDE INTERCHANGE PROTEIN DSBD"/>
    <property type="match status" value="1"/>
</dbReference>
<keyword evidence="3" id="KW-1185">Reference proteome</keyword>
<dbReference type="InterPro" id="IPR013766">
    <property type="entry name" value="Thioredoxin_domain"/>
</dbReference>
<name>A0ABT1T9K6_9SPHI</name>
<proteinExistence type="predicted"/>
<gene>
    <name evidence="2" type="ORF">NPE20_24395</name>
</gene>
<evidence type="ECO:0000259" key="1">
    <source>
        <dbReference type="PROSITE" id="PS51352"/>
    </source>
</evidence>
<accession>A0ABT1T9K6</accession>
<dbReference type="Pfam" id="PF00085">
    <property type="entry name" value="Thioredoxin"/>
    <property type="match status" value="1"/>
</dbReference>
<reference evidence="2 3" key="1">
    <citation type="submission" date="2022-07" db="EMBL/GenBank/DDBJ databases">
        <title>Mucilaginibacter sp. JC4.</title>
        <authorList>
            <person name="Le V."/>
            <person name="Ko S.-R."/>
            <person name="Ahn C.-Y."/>
            <person name="Oh H.-M."/>
        </authorList>
    </citation>
    <scope>NUCLEOTIDE SEQUENCE [LARGE SCALE GENOMIC DNA]</scope>
    <source>
        <strain evidence="2 3">JC4</strain>
    </source>
</reference>
<dbReference type="Gene3D" id="3.40.30.10">
    <property type="entry name" value="Glutaredoxin"/>
    <property type="match status" value="1"/>
</dbReference>
<dbReference type="RefSeq" id="WP_256541305.1">
    <property type="nucleotide sequence ID" value="NZ_JANHOH010000011.1"/>
</dbReference>
<dbReference type="Proteomes" id="UP001204376">
    <property type="component" value="Unassembled WGS sequence"/>
</dbReference>
<organism evidence="2 3">
    <name type="scientific">Mucilaginibacter aquariorum</name>
    <dbReference type="NCBI Taxonomy" id="2967225"/>
    <lineage>
        <taxon>Bacteria</taxon>
        <taxon>Pseudomonadati</taxon>
        <taxon>Bacteroidota</taxon>
        <taxon>Sphingobacteriia</taxon>
        <taxon>Sphingobacteriales</taxon>
        <taxon>Sphingobacteriaceae</taxon>
        <taxon>Mucilaginibacter</taxon>
    </lineage>
</organism>
<protein>
    <submittedName>
        <fullName evidence="2">Thioredoxin domain-containing protein</fullName>
    </submittedName>
</protein>
<dbReference type="SUPFAM" id="SSF52833">
    <property type="entry name" value="Thioredoxin-like"/>
    <property type="match status" value="1"/>
</dbReference>
<evidence type="ECO:0000313" key="2">
    <source>
        <dbReference type="EMBL" id="MCQ6961138.1"/>
    </source>
</evidence>
<sequence length="156" mass="17314">MKNQLFKSQLIALGIVILSGFYASYVSAQKKEITQEIKFSQQSYKQVLAKAKASHKQVFVDAYATWCAPCKQLRKTTFKDAKASAYFNQHFINYSVDVEKGDGVQLAKTRQVEGLPTLLIVDENGKVLANHTGFVDANGLMQFAQEATDSKAALNK</sequence>
<feature type="domain" description="Thioredoxin" evidence="1">
    <location>
        <begin position="17"/>
        <end position="149"/>
    </location>
</feature>
<dbReference type="PANTHER" id="PTHR32234:SF0">
    <property type="entry name" value="THIOL:DISULFIDE INTERCHANGE PROTEIN DSBD"/>
    <property type="match status" value="1"/>
</dbReference>